<keyword evidence="4 5" id="KW-0472">Membrane</keyword>
<dbReference type="GO" id="GO:0005886">
    <property type="term" value="C:plasma membrane"/>
    <property type="evidence" value="ECO:0007669"/>
    <property type="project" value="InterPro"/>
</dbReference>
<evidence type="ECO:0000256" key="4">
    <source>
        <dbReference type="ARBA" id="ARBA00023136"/>
    </source>
</evidence>
<keyword evidence="7" id="KW-1185">Reference proteome</keyword>
<evidence type="ECO:0008006" key="8">
    <source>
        <dbReference type="Google" id="ProtNLM"/>
    </source>
</evidence>
<keyword evidence="3 5" id="KW-1133">Transmembrane helix</keyword>
<dbReference type="OrthoDB" id="3881at2759"/>
<dbReference type="GO" id="GO:0032153">
    <property type="term" value="C:cell division site"/>
    <property type="evidence" value="ECO:0007669"/>
    <property type="project" value="TreeGrafter"/>
</dbReference>
<dbReference type="HOGENOM" id="CLU_076420_1_0_1"/>
<feature type="transmembrane region" description="Helical" evidence="5">
    <location>
        <begin position="29"/>
        <end position="51"/>
    </location>
</feature>
<dbReference type="GO" id="GO:0035838">
    <property type="term" value="C:growing cell tip"/>
    <property type="evidence" value="ECO:0007669"/>
    <property type="project" value="TreeGrafter"/>
</dbReference>
<reference evidence="6 7" key="1">
    <citation type="submission" date="2014-04" db="EMBL/GenBank/DDBJ databases">
        <authorList>
            <consortium name="DOE Joint Genome Institute"/>
            <person name="Kuo A."/>
            <person name="Ruytinx J."/>
            <person name="Rineau F."/>
            <person name="Colpaert J."/>
            <person name="Kohler A."/>
            <person name="Nagy L.G."/>
            <person name="Floudas D."/>
            <person name="Copeland A."/>
            <person name="Barry K.W."/>
            <person name="Cichocki N."/>
            <person name="Veneault-Fourrey C."/>
            <person name="LaButti K."/>
            <person name="Lindquist E.A."/>
            <person name="Lipzen A."/>
            <person name="Lundell T."/>
            <person name="Morin E."/>
            <person name="Murat C."/>
            <person name="Sun H."/>
            <person name="Tunlid A."/>
            <person name="Henrissat B."/>
            <person name="Grigoriev I.V."/>
            <person name="Hibbett D.S."/>
            <person name="Martin F."/>
            <person name="Nordberg H.P."/>
            <person name="Cantor M.N."/>
            <person name="Hua S.X."/>
        </authorList>
    </citation>
    <scope>NUCLEOTIDE SEQUENCE [LARGE SCALE GENOMIC DNA]</scope>
    <source>
        <strain evidence="6 7">UH-Slu-Lm8-n1</strain>
    </source>
</reference>
<dbReference type="Proteomes" id="UP000054485">
    <property type="component" value="Unassembled WGS sequence"/>
</dbReference>
<evidence type="ECO:0000256" key="3">
    <source>
        <dbReference type="ARBA" id="ARBA00022989"/>
    </source>
</evidence>
<dbReference type="STRING" id="930992.A0A0D0BEI5"/>
<name>A0A0D0BEI5_9AGAM</name>
<proteinExistence type="predicted"/>
<dbReference type="EMBL" id="KN835189">
    <property type="protein sequence ID" value="KIK44527.1"/>
    <property type="molecule type" value="Genomic_DNA"/>
</dbReference>
<dbReference type="PANTHER" id="PTHR28013:SF3">
    <property type="entry name" value="PROTEIN DCV1-RELATED"/>
    <property type="match status" value="1"/>
</dbReference>
<gene>
    <name evidence="6" type="ORF">CY34DRAFT_802622</name>
</gene>
<accession>A0A0D0BEI5</accession>
<dbReference type="InParanoid" id="A0A0D0BEI5"/>
<feature type="transmembrane region" description="Helical" evidence="5">
    <location>
        <begin position="206"/>
        <end position="226"/>
    </location>
</feature>
<protein>
    <recommendedName>
        <fullName evidence="8">Pali-domain-containing protein</fullName>
    </recommendedName>
</protein>
<dbReference type="AlphaFoldDB" id="A0A0D0BEI5"/>
<dbReference type="PANTHER" id="PTHR28013">
    <property type="entry name" value="PROTEIN DCV1-RELATED"/>
    <property type="match status" value="1"/>
</dbReference>
<dbReference type="InterPro" id="IPR009571">
    <property type="entry name" value="SUR7/Rim9-like_fungi"/>
</dbReference>
<comment type="subcellular location">
    <subcellularLocation>
        <location evidence="1">Membrane</location>
        <topology evidence="1">Multi-pass membrane protein</topology>
    </subcellularLocation>
</comment>
<keyword evidence="2 5" id="KW-0812">Transmembrane</keyword>
<evidence type="ECO:0000256" key="1">
    <source>
        <dbReference type="ARBA" id="ARBA00004141"/>
    </source>
</evidence>
<evidence type="ECO:0000256" key="5">
    <source>
        <dbReference type="SAM" id="Phobius"/>
    </source>
</evidence>
<feature type="transmembrane region" description="Helical" evidence="5">
    <location>
        <begin position="163"/>
        <end position="186"/>
    </location>
</feature>
<evidence type="ECO:0000313" key="6">
    <source>
        <dbReference type="EMBL" id="KIK44527.1"/>
    </source>
</evidence>
<dbReference type="InterPro" id="IPR051380">
    <property type="entry name" value="pH-response_reg_palI/RIM9"/>
</dbReference>
<dbReference type="Pfam" id="PF06687">
    <property type="entry name" value="SUR7"/>
    <property type="match status" value="1"/>
</dbReference>
<reference evidence="7" key="2">
    <citation type="submission" date="2015-01" db="EMBL/GenBank/DDBJ databases">
        <title>Evolutionary Origins and Diversification of the Mycorrhizal Mutualists.</title>
        <authorList>
            <consortium name="DOE Joint Genome Institute"/>
            <consortium name="Mycorrhizal Genomics Consortium"/>
            <person name="Kohler A."/>
            <person name="Kuo A."/>
            <person name="Nagy L.G."/>
            <person name="Floudas D."/>
            <person name="Copeland A."/>
            <person name="Barry K.W."/>
            <person name="Cichocki N."/>
            <person name="Veneault-Fourrey C."/>
            <person name="LaButti K."/>
            <person name="Lindquist E.A."/>
            <person name="Lipzen A."/>
            <person name="Lundell T."/>
            <person name="Morin E."/>
            <person name="Murat C."/>
            <person name="Riley R."/>
            <person name="Ohm R."/>
            <person name="Sun H."/>
            <person name="Tunlid A."/>
            <person name="Henrissat B."/>
            <person name="Grigoriev I.V."/>
            <person name="Hibbett D.S."/>
            <person name="Martin F."/>
        </authorList>
    </citation>
    <scope>NUCLEOTIDE SEQUENCE [LARGE SCALE GENOMIC DNA]</scope>
    <source>
        <strain evidence="7">UH-Slu-Lm8-n1</strain>
    </source>
</reference>
<sequence>MGVLQWLRGDLAKPQKLPRLLQDHAVRPACFTLFLAVFLLFLLVGLSLPIIKSIIIIKVSAVNFVDPVSNAISELQFGVWGVCVLSILNGVEVQEACYGPQLGYTVPTSILSVVGLSSKLANVAETTLLTILVMHLVSAALSTVAFVLSLLHRSYLITTITLLAAIITAIVSTIAFAANVALVLGVKENIDSLFPGANFVVTFGNGLWMVLAAVILAWIAVITLSAQRYYRCAVSQRPKPKVPRSGISEKDSMEKVLV</sequence>
<evidence type="ECO:0000256" key="2">
    <source>
        <dbReference type="ARBA" id="ARBA00022692"/>
    </source>
</evidence>
<evidence type="ECO:0000313" key="7">
    <source>
        <dbReference type="Proteomes" id="UP000054485"/>
    </source>
</evidence>
<feature type="transmembrane region" description="Helical" evidence="5">
    <location>
        <begin position="127"/>
        <end position="151"/>
    </location>
</feature>
<organism evidence="6 7">
    <name type="scientific">Suillus luteus UH-Slu-Lm8-n1</name>
    <dbReference type="NCBI Taxonomy" id="930992"/>
    <lineage>
        <taxon>Eukaryota</taxon>
        <taxon>Fungi</taxon>
        <taxon>Dikarya</taxon>
        <taxon>Basidiomycota</taxon>
        <taxon>Agaricomycotina</taxon>
        <taxon>Agaricomycetes</taxon>
        <taxon>Agaricomycetidae</taxon>
        <taxon>Boletales</taxon>
        <taxon>Suillineae</taxon>
        <taxon>Suillaceae</taxon>
        <taxon>Suillus</taxon>
    </lineage>
</organism>